<evidence type="ECO:0000259" key="3">
    <source>
        <dbReference type="Pfam" id="PF02397"/>
    </source>
</evidence>
<sequence length="512" mass="59524">MFKRFSIAFIIDIFALVISLVIAIEIKMAPLFYYLSTYFFQLFFFFLCWQLIAIITGKFNIGRHKTVFNALTVVLISNALALLLFVVIKNLLPPLSFSRIVLFTLSGLATLAELILFGLAEIVYHKEEIPGVDVDVQEEFISKYRFDHAAILDRLNVKELAKHHRTTKISHEIEEEVGTAACNFISQYVDIKEGTTAIVSTTTRFNVEHLPEKKYAGIVNLKKTNDIRYINKFFESVNAKLCHDGMFVGCVETMELRKMRILKKFVWGVSHVYFFFDFILKRLFPKFPITKQLYFFLTRGQNRVLSKAETLGRLYSCGFYVISEGEMDGYYWFAVAKNSKPAFDSNPTYGPLIRLKRIGKGGKIIKVYKMRTMHPYAEYLQEYIYETNKLDEGGKFKNDFRVSALGKFMRKYWIDELPMIINLLRGDLKIVGIRPLSKHYYSLYTKELQENRIKTKPGLVPPFYADLPNSLEEIMDSESRYLAAYNIAPFKTDVRYFIKAFKNIVFKRALSK</sequence>
<name>A0A1G6P233_9BACT</name>
<keyword evidence="5" id="KW-1185">Reference proteome</keyword>
<comment type="similarity">
    <text evidence="1">Belongs to the bacterial sugar transferase family.</text>
</comment>
<feature type="transmembrane region" description="Helical" evidence="2">
    <location>
        <begin position="7"/>
        <end position="26"/>
    </location>
</feature>
<dbReference type="Proteomes" id="UP000199452">
    <property type="component" value="Unassembled WGS sequence"/>
</dbReference>
<evidence type="ECO:0000256" key="2">
    <source>
        <dbReference type="SAM" id="Phobius"/>
    </source>
</evidence>
<dbReference type="PANTHER" id="PTHR30576">
    <property type="entry name" value="COLANIC BIOSYNTHESIS UDP-GLUCOSE LIPID CARRIER TRANSFERASE"/>
    <property type="match status" value="1"/>
</dbReference>
<organism evidence="4 5">
    <name type="scientific">Williamwhitmania taraxaci</name>
    <dbReference type="NCBI Taxonomy" id="1640674"/>
    <lineage>
        <taxon>Bacteria</taxon>
        <taxon>Pseudomonadati</taxon>
        <taxon>Bacteroidota</taxon>
        <taxon>Bacteroidia</taxon>
        <taxon>Bacteroidales</taxon>
        <taxon>Williamwhitmaniaceae</taxon>
        <taxon>Williamwhitmania</taxon>
    </lineage>
</organism>
<evidence type="ECO:0000256" key="1">
    <source>
        <dbReference type="ARBA" id="ARBA00006464"/>
    </source>
</evidence>
<keyword evidence="2" id="KW-1133">Transmembrane helix</keyword>
<reference evidence="4 5" key="1">
    <citation type="submission" date="2016-09" db="EMBL/GenBank/DDBJ databases">
        <authorList>
            <person name="Capua I."/>
            <person name="De Benedictis P."/>
            <person name="Joannis T."/>
            <person name="Lombin L.H."/>
            <person name="Cattoli G."/>
        </authorList>
    </citation>
    <scope>NUCLEOTIDE SEQUENCE [LARGE SCALE GENOMIC DNA]</scope>
    <source>
        <strain evidence="4 5">A7P-90m</strain>
    </source>
</reference>
<feature type="transmembrane region" description="Helical" evidence="2">
    <location>
        <begin position="100"/>
        <end position="120"/>
    </location>
</feature>
<dbReference type="STRING" id="1640674.SAMN05216323_10483"/>
<dbReference type="InterPro" id="IPR003362">
    <property type="entry name" value="Bact_transf"/>
</dbReference>
<dbReference type="EMBL" id="FMYP01000048">
    <property type="protein sequence ID" value="SDC74252.1"/>
    <property type="molecule type" value="Genomic_DNA"/>
</dbReference>
<gene>
    <name evidence="4" type="ORF">SAMN05216323_10483</name>
</gene>
<dbReference type="Pfam" id="PF02397">
    <property type="entry name" value="Bac_transf"/>
    <property type="match status" value="1"/>
</dbReference>
<evidence type="ECO:0000313" key="5">
    <source>
        <dbReference type="Proteomes" id="UP000199452"/>
    </source>
</evidence>
<evidence type="ECO:0000313" key="4">
    <source>
        <dbReference type="EMBL" id="SDC74252.1"/>
    </source>
</evidence>
<keyword evidence="4" id="KW-0808">Transferase</keyword>
<feature type="transmembrane region" description="Helical" evidence="2">
    <location>
        <begin position="67"/>
        <end position="88"/>
    </location>
</feature>
<keyword evidence="2" id="KW-0472">Membrane</keyword>
<proteinExistence type="inferred from homology"/>
<keyword evidence="2" id="KW-0812">Transmembrane</keyword>
<accession>A0A1G6P233</accession>
<feature type="domain" description="Bacterial sugar transferase" evidence="3">
    <location>
        <begin position="352"/>
        <end position="504"/>
    </location>
</feature>
<dbReference type="GO" id="GO:0016780">
    <property type="term" value="F:phosphotransferase activity, for other substituted phosphate groups"/>
    <property type="evidence" value="ECO:0007669"/>
    <property type="project" value="TreeGrafter"/>
</dbReference>
<protein>
    <submittedName>
        <fullName evidence="4">Sugar transferase</fullName>
    </submittedName>
</protein>
<dbReference type="PANTHER" id="PTHR30576:SF0">
    <property type="entry name" value="UNDECAPRENYL-PHOSPHATE N-ACETYLGALACTOSAMINYL 1-PHOSPHATE TRANSFERASE-RELATED"/>
    <property type="match status" value="1"/>
</dbReference>
<dbReference type="AlphaFoldDB" id="A0A1G6P233"/>
<dbReference type="OrthoDB" id="9808602at2"/>
<feature type="transmembrane region" description="Helical" evidence="2">
    <location>
        <begin position="32"/>
        <end position="55"/>
    </location>
</feature>